<accession>A0AAX3EI44</accession>
<gene>
    <name evidence="2" type="ORF">NL394_17465</name>
</gene>
<keyword evidence="3" id="KW-1185">Reference proteome</keyword>
<name>A0AAX3EI44_PAEUR</name>
<dbReference type="Proteomes" id="UP001163293">
    <property type="component" value="Chromosome"/>
</dbReference>
<proteinExistence type="predicted"/>
<dbReference type="SUPFAM" id="SSF47413">
    <property type="entry name" value="lambda repressor-like DNA-binding domains"/>
    <property type="match status" value="1"/>
</dbReference>
<dbReference type="AlphaFoldDB" id="A0AAX3EI44"/>
<dbReference type="GO" id="GO:0003677">
    <property type="term" value="F:DNA binding"/>
    <property type="evidence" value="ECO:0007669"/>
    <property type="project" value="InterPro"/>
</dbReference>
<dbReference type="EMBL" id="CP101185">
    <property type="protein sequence ID" value="UYV96817.1"/>
    <property type="molecule type" value="Genomic_DNA"/>
</dbReference>
<dbReference type="InterPro" id="IPR001387">
    <property type="entry name" value="Cro/C1-type_HTH"/>
</dbReference>
<organism evidence="2 3">
    <name type="scientific">Paenarthrobacter ureafaciens</name>
    <dbReference type="NCBI Taxonomy" id="37931"/>
    <lineage>
        <taxon>Bacteria</taxon>
        <taxon>Bacillati</taxon>
        <taxon>Actinomycetota</taxon>
        <taxon>Actinomycetes</taxon>
        <taxon>Micrococcales</taxon>
        <taxon>Micrococcaceae</taxon>
        <taxon>Paenarthrobacter</taxon>
    </lineage>
</organism>
<dbReference type="CDD" id="cd00093">
    <property type="entry name" value="HTH_XRE"/>
    <property type="match status" value="1"/>
</dbReference>
<dbReference type="PROSITE" id="PS50943">
    <property type="entry name" value="HTH_CROC1"/>
    <property type="match status" value="1"/>
</dbReference>
<dbReference type="InterPro" id="IPR010982">
    <property type="entry name" value="Lambda_DNA-bd_dom_sf"/>
</dbReference>
<dbReference type="SMART" id="SM00530">
    <property type="entry name" value="HTH_XRE"/>
    <property type="match status" value="1"/>
</dbReference>
<dbReference type="Pfam" id="PF13560">
    <property type="entry name" value="HTH_31"/>
    <property type="match status" value="1"/>
</dbReference>
<sequence length="82" mass="9060">MTKKRTPVAKITNIDDVRIGRIIALARDHKRLSQEDLASFIGCDRTTLAGYERGGRPLPANRIPRLVDALGLEPRILDPNAA</sequence>
<feature type="domain" description="HTH cro/C1-type" evidence="1">
    <location>
        <begin position="23"/>
        <end position="77"/>
    </location>
</feature>
<evidence type="ECO:0000313" key="3">
    <source>
        <dbReference type="Proteomes" id="UP001163293"/>
    </source>
</evidence>
<reference evidence="2" key="1">
    <citation type="submission" date="2022-07" db="EMBL/GenBank/DDBJ databases">
        <authorList>
            <person name="Wu T."/>
        </authorList>
    </citation>
    <scope>NUCLEOTIDE SEQUENCE</scope>
    <source>
        <strain evidence="2">SD-1</strain>
    </source>
</reference>
<dbReference type="RefSeq" id="WP_264398657.1">
    <property type="nucleotide sequence ID" value="NZ_CP101180.1"/>
</dbReference>
<protein>
    <submittedName>
        <fullName evidence="2">Helix-turn-helix domain-containing protein</fullName>
    </submittedName>
</protein>
<evidence type="ECO:0000313" key="2">
    <source>
        <dbReference type="EMBL" id="UYV96817.1"/>
    </source>
</evidence>
<evidence type="ECO:0000259" key="1">
    <source>
        <dbReference type="PROSITE" id="PS50943"/>
    </source>
</evidence>
<dbReference type="Gene3D" id="1.10.260.40">
    <property type="entry name" value="lambda repressor-like DNA-binding domains"/>
    <property type="match status" value="1"/>
</dbReference>